<dbReference type="Gene3D" id="4.10.280.10">
    <property type="entry name" value="Helix-loop-helix DNA-binding domain"/>
    <property type="match status" value="1"/>
</dbReference>
<gene>
    <name evidence="3" type="ORF">PISL3812_01547</name>
</gene>
<evidence type="ECO:0000313" key="4">
    <source>
        <dbReference type="Proteomes" id="UP000054383"/>
    </source>
</evidence>
<dbReference type="GO" id="GO:0046983">
    <property type="term" value="F:protein dimerization activity"/>
    <property type="evidence" value="ECO:0007669"/>
    <property type="project" value="InterPro"/>
</dbReference>
<organism evidence="3 4">
    <name type="scientific">Talaromyces islandicus</name>
    <name type="common">Penicillium islandicum</name>
    <dbReference type="NCBI Taxonomy" id="28573"/>
    <lineage>
        <taxon>Eukaryota</taxon>
        <taxon>Fungi</taxon>
        <taxon>Dikarya</taxon>
        <taxon>Ascomycota</taxon>
        <taxon>Pezizomycotina</taxon>
        <taxon>Eurotiomycetes</taxon>
        <taxon>Eurotiomycetidae</taxon>
        <taxon>Eurotiales</taxon>
        <taxon>Trichocomaceae</taxon>
        <taxon>Talaromyces</taxon>
        <taxon>Talaromyces sect. Islandici</taxon>
    </lineage>
</organism>
<name>A0A0U1LMF2_TALIS</name>
<dbReference type="SUPFAM" id="SSF47459">
    <property type="entry name" value="HLH, helix-loop-helix DNA-binding domain"/>
    <property type="match status" value="1"/>
</dbReference>
<evidence type="ECO:0000256" key="1">
    <source>
        <dbReference type="SAM" id="MobiDB-lite"/>
    </source>
</evidence>
<dbReference type="AlphaFoldDB" id="A0A0U1LMF2"/>
<feature type="compositionally biased region" description="Polar residues" evidence="1">
    <location>
        <begin position="308"/>
        <end position="327"/>
    </location>
</feature>
<feature type="domain" description="BHLH" evidence="2">
    <location>
        <begin position="51"/>
        <end position="103"/>
    </location>
</feature>
<dbReference type="EMBL" id="CVMT01000001">
    <property type="protein sequence ID" value="CRG84234.1"/>
    <property type="molecule type" value="Genomic_DNA"/>
</dbReference>
<dbReference type="PROSITE" id="PS50888">
    <property type="entry name" value="BHLH"/>
    <property type="match status" value="1"/>
</dbReference>
<sequence length="335" mass="37166">MASQPVSHPQPDTSSFSNNNNQAIIAANPRWPTMVDGKRKTKKRVRNFTPADRAAHRVFEKSRREAFNDQLMELARLIPAISSAPRLSKHTIVNESIAYHRTQDRHCLAGIRGIQALITERDELLEEVNSLRALLQPGATAGRVARPLADDVVEFMSLEAEINKMNKDGMATLRSSRQDSSSTTSPDQGPDGDSARNNAMEIQHQQLCDQQEHLDMLAGGPDLLGDVPQDFDFWEDIDPTQAIPSGLQTSAFDIDTGINNEHPLPIPIPQRPVENNMFHDAPRPFAFPNNLNQDRLMDHMDPLELSTFPATSGGLESTQSTNSSTAEITPMMPLY</sequence>
<dbReference type="Pfam" id="PF00010">
    <property type="entry name" value="HLH"/>
    <property type="match status" value="1"/>
</dbReference>
<evidence type="ECO:0000313" key="3">
    <source>
        <dbReference type="EMBL" id="CRG84234.1"/>
    </source>
</evidence>
<feature type="region of interest" description="Disordered" evidence="1">
    <location>
        <begin position="173"/>
        <end position="196"/>
    </location>
</feature>
<reference evidence="3 4" key="1">
    <citation type="submission" date="2015-04" db="EMBL/GenBank/DDBJ databases">
        <authorList>
            <person name="Syromyatnikov M.Y."/>
            <person name="Popov V.N."/>
        </authorList>
    </citation>
    <scope>NUCLEOTIDE SEQUENCE [LARGE SCALE GENOMIC DNA]</scope>
    <source>
        <strain evidence="3">WF-38-12</strain>
    </source>
</reference>
<dbReference type="InterPro" id="IPR011598">
    <property type="entry name" value="bHLH_dom"/>
</dbReference>
<accession>A0A0U1LMF2</accession>
<protein>
    <recommendedName>
        <fullName evidence="2">BHLH domain-containing protein</fullName>
    </recommendedName>
</protein>
<proteinExistence type="predicted"/>
<feature type="compositionally biased region" description="Low complexity" evidence="1">
    <location>
        <begin position="174"/>
        <end position="189"/>
    </location>
</feature>
<keyword evidence="4" id="KW-1185">Reference proteome</keyword>
<dbReference type="CDD" id="cd00083">
    <property type="entry name" value="bHLH_SF"/>
    <property type="match status" value="1"/>
</dbReference>
<dbReference type="OrthoDB" id="8964853at2759"/>
<dbReference type="InterPro" id="IPR036638">
    <property type="entry name" value="HLH_DNA-bd_sf"/>
</dbReference>
<evidence type="ECO:0000259" key="2">
    <source>
        <dbReference type="PROSITE" id="PS50888"/>
    </source>
</evidence>
<feature type="region of interest" description="Disordered" evidence="1">
    <location>
        <begin position="307"/>
        <end position="335"/>
    </location>
</feature>
<dbReference type="Proteomes" id="UP000054383">
    <property type="component" value="Unassembled WGS sequence"/>
</dbReference>
<dbReference type="STRING" id="28573.A0A0U1LMF2"/>